<protein>
    <submittedName>
        <fullName evidence="1">Uncharacterized protein</fullName>
    </submittedName>
</protein>
<accession>A0ACB7J5M8</accession>
<gene>
    <name evidence="1" type="ORF">CCMSSC00406_0007421</name>
</gene>
<dbReference type="EMBL" id="WQMT02000003">
    <property type="protein sequence ID" value="KAG9225168.1"/>
    <property type="molecule type" value="Genomic_DNA"/>
</dbReference>
<evidence type="ECO:0000313" key="1">
    <source>
        <dbReference type="EMBL" id="KAG9225168.1"/>
    </source>
</evidence>
<proteinExistence type="predicted"/>
<reference evidence="1 2" key="1">
    <citation type="journal article" date="2021" name="Appl. Environ. Microbiol.">
        <title>Genetic linkage and physical mapping for an oyster mushroom Pleurotus cornucopiae and QTL analysis for the trait cap color.</title>
        <authorList>
            <person name="Zhang Y."/>
            <person name="Gao W."/>
            <person name="Sonnenberg A."/>
            <person name="Chen Q."/>
            <person name="Zhang J."/>
            <person name="Huang C."/>
        </authorList>
    </citation>
    <scope>NUCLEOTIDE SEQUENCE [LARGE SCALE GENOMIC DNA]</scope>
    <source>
        <strain evidence="1">CCMSSC00406</strain>
    </source>
</reference>
<keyword evidence="2" id="KW-1185">Reference proteome</keyword>
<evidence type="ECO:0000313" key="2">
    <source>
        <dbReference type="Proteomes" id="UP000824881"/>
    </source>
</evidence>
<organism evidence="1 2">
    <name type="scientific">Pleurotus cornucopiae</name>
    <name type="common">Cornucopia mushroom</name>
    <dbReference type="NCBI Taxonomy" id="5321"/>
    <lineage>
        <taxon>Eukaryota</taxon>
        <taxon>Fungi</taxon>
        <taxon>Dikarya</taxon>
        <taxon>Basidiomycota</taxon>
        <taxon>Agaricomycotina</taxon>
        <taxon>Agaricomycetes</taxon>
        <taxon>Agaricomycetidae</taxon>
        <taxon>Agaricales</taxon>
        <taxon>Pleurotineae</taxon>
        <taxon>Pleurotaceae</taxon>
        <taxon>Pleurotus</taxon>
    </lineage>
</organism>
<sequence length="543" mass="61100">MGPPTISCSRGHARGRGYGVGGGFLRRSVWISREERDEERAFREAAERELEETKAEEQISEEVGRKRREEEMRRASANTQRPPLQNLSGRAQRKGQQAANGGGFANIYLGTLNRSRAQAKTQVVAFKVLLAAERELDDKDLENFRGALRELAIWHMLSDHPRILPLFGFSLELSRYPAMISQWMDNGSLHDYLNAAGQSLSVFDRYRILRQICSGLACLHSRSIVHSDLTCSNVLIDWNGDAFLSDFGLSTVVPPGTQGSPPTNDPKNVLLAAKLLMDSEAFNNFDTSTLQYQSSQEQGNPRFMAPELYYFDDGSDGDHSKTIFSDIYALGGIILQSLTGKMPYHDLKRINADILFRVERGELPFRREDSSVLTDDQWKLICACWSRQPTERPALPVIMQYLQHPENSFTFEVSVLPHRTDITLDALVARSAGGMKETWTSEETTCVIKVFHCLPEREKKTVLEAIRIIGIIQHQNIHPYIATIELQGPRGGSIGVMMPSILNRTLSMYLETSYIPASKKLIILVAYLIVSIRDADSPTPFIY</sequence>
<name>A0ACB7J5M8_PLECO</name>
<comment type="caution">
    <text evidence="1">The sequence shown here is derived from an EMBL/GenBank/DDBJ whole genome shotgun (WGS) entry which is preliminary data.</text>
</comment>
<dbReference type="Proteomes" id="UP000824881">
    <property type="component" value="Unassembled WGS sequence"/>
</dbReference>